<dbReference type="InterPro" id="IPR050951">
    <property type="entry name" value="Retrovirus_Pol_polyprotein"/>
</dbReference>
<dbReference type="STRING" id="1194695.A0A5D3CD19"/>
<keyword evidence="14" id="KW-0233">DNA recombination</keyword>
<evidence type="ECO:0000256" key="13">
    <source>
        <dbReference type="ARBA" id="ARBA00023125"/>
    </source>
</evidence>
<dbReference type="SUPFAM" id="SSF56672">
    <property type="entry name" value="DNA/RNA polymerases"/>
    <property type="match status" value="1"/>
</dbReference>
<evidence type="ECO:0000256" key="1">
    <source>
        <dbReference type="ARBA" id="ARBA00022670"/>
    </source>
</evidence>
<dbReference type="InterPro" id="IPR021109">
    <property type="entry name" value="Peptidase_aspartic_dom_sf"/>
</dbReference>
<dbReference type="GO" id="GO:0003677">
    <property type="term" value="F:DNA binding"/>
    <property type="evidence" value="ECO:0007669"/>
    <property type="project" value="UniProtKB-KW"/>
</dbReference>
<proteinExistence type="predicted"/>
<dbReference type="GO" id="GO:0006886">
    <property type="term" value="P:intracellular protein transport"/>
    <property type="evidence" value="ECO:0007669"/>
    <property type="project" value="InterPro"/>
</dbReference>
<dbReference type="InterPro" id="IPR041577">
    <property type="entry name" value="RT_RNaseH_2"/>
</dbReference>
<evidence type="ECO:0000256" key="3">
    <source>
        <dbReference type="ARBA" id="ARBA00022695"/>
    </source>
</evidence>
<dbReference type="PANTHER" id="PTHR37984">
    <property type="entry name" value="PROTEIN CBG26694"/>
    <property type="match status" value="1"/>
</dbReference>
<dbReference type="FunFam" id="3.30.70.270:FF:000020">
    <property type="entry name" value="Transposon Tf2-6 polyprotein-like Protein"/>
    <property type="match status" value="1"/>
</dbReference>
<dbReference type="EMBL" id="SSTE01010863">
    <property type="protein sequence ID" value="KAA0052373.1"/>
    <property type="molecule type" value="Genomic_DNA"/>
</dbReference>
<keyword evidence="9" id="KW-0460">Magnesium</keyword>
<dbReference type="Proteomes" id="UP000321393">
    <property type="component" value="Unassembled WGS sequence"/>
</dbReference>
<dbReference type="Pfam" id="PF08284">
    <property type="entry name" value="RVP_2"/>
    <property type="match status" value="1"/>
</dbReference>
<dbReference type="GO" id="GO:0015074">
    <property type="term" value="P:DNA integration"/>
    <property type="evidence" value="ECO:0007669"/>
    <property type="project" value="UniProtKB-KW"/>
</dbReference>
<keyword evidence="6" id="KW-0064">Aspartyl protease</keyword>
<dbReference type="Gene3D" id="1.10.340.70">
    <property type="match status" value="1"/>
</dbReference>
<gene>
    <name evidence="20" type="ORF">E5676_scaffold504G00470</name>
    <name evidence="19" type="ORF">E6C27_scaffold207G002200</name>
</gene>
<organism evidence="20 22">
    <name type="scientific">Cucumis melo var. makuwa</name>
    <name type="common">Oriental melon</name>
    <dbReference type="NCBI Taxonomy" id="1194695"/>
    <lineage>
        <taxon>Eukaryota</taxon>
        <taxon>Viridiplantae</taxon>
        <taxon>Streptophyta</taxon>
        <taxon>Embryophyta</taxon>
        <taxon>Tracheophyta</taxon>
        <taxon>Spermatophyta</taxon>
        <taxon>Magnoliopsida</taxon>
        <taxon>eudicotyledons</taxon>
        <taxon>Gunneridae</taxon>
        <taxon>Pentapetalae</taxon>
        <taxon>rosids</taxon>
        <taxon>fabids</taxon>
        <taxon>Cucurbitales</taxon>
        <taxon>Cucurbitaceae</taxon>
        <taxon>Benincaseae</taxon>
        <taxon>Cucumis</taxon>
    </lineage>
</organism>
<dbReference type="SUPFAM" id="SSF53098">
    <property type="entry name" value="Ribonuclease H-like"/>
    <property type="match status" value="1"/>
</dbReference>
<dbReference type="GO" id="GO:0003887">
    <property type="term" value="F:DNA-directed DNA polymerase activity"/>
    <property type="evidence" value="ECO:0007669"/>
    <property type="project" value="UniProtKB-KW"/>
</dbReference>
<dbReference type="InterPro" id="IPR056924">
    <property type="entry name" value="SH3_Tf2-1"/>
</dbReference>
<dbReference type="GO" id="GO:0006508">
    <property type="term" value="P:proteolysis"/>
    <property type="evidence" value="ECO:0007669"/>
    <property type="project" value="UniProtKB-KW"/>
</dbReference>
<keyword evidence="7" id="KW-0255">Endonuclease</keyword>
<keyword evidence="3" id="KW-0548">Nucleotidyltransferase</keyword>
<dbReference type="SUPFAM" id="SSF50978">
    <property type="entry name" value="WD40 repeat-like"/>
    <property type="match status" value="1"/>
</dbReference>
<dbReference type="GO" id="GO:0003964">
    <property type="term" value="F:RNA-directed DNA polymerase activity"/>
    <property type="evidence" value="ECO:0007669"/>
    <property type="project" value="UniProtKB-KW"/>
</dbReference>
<dbReference type="GO" id="GO:0046872">
    <property type="term" value="F:metal ion binding"/>
    <property type="evidence" value="ECO:0007669"/>
    <property type="project" value="UniProtKB-KW"/>
</dbReference>
<dbReference type="Gene3D" id="3.30.70.270">
    <property type="match status" value="2"/>
</dbReference>
<keyword evidence="4" id="KW-0540">Nuclease</keyword>
<evidence type="ECO:0000256" key="16">
    <source>
        <dbReference type="SAM" id="MobiDB-lite"/>
    </source>
</evidence>
<keyword evidence="20" id="KW-0560">Oxidoreductase</keyword>
<dbReference type="InterPro" id="IPR012337">
    <property type="entry name" value="RNaseH-like_sf"/>
</dbReference>
<keyword evidence="13" id="KW-0238">DNA-binding</keyword>
<dbReference type="FunFam" id="1.10.340.70:FF:000001">
    <property type="entry name" value="Retrovirus-related Pol polyprotein from transposon gypsy-like Protein"/>
    <property type="match status" value="1"/>
</dbReference>
<dbReference type="Gene3D" id="3.30.420.10">
    <property type="entry name" value="Ribonuclease H-like superfamily/Ribonuclease H"/>
    <property type="match status" value="1"/>
</dbReference>
<keyword evidence="15" id="KW-0511">Multifunctional enzyme</keyword>
<dbReference type="GO" id="GO:0004519">
    <property type="term" value="F:endonuclease activity"/>
    <property type="evidence" value="ECO:0007669"/>
    <property type="project" value="UniProtKB-KW"/>
</dbReference>
<dbReference type="Proteomes" id="UP000321947">
    <property type="component" value="Unassembled WGS sequence"/>
</dbReference>
<dbReference type="PROSITE" id="PS50878">
    <property type="entry name" value="RT_POL"/>
    <property type="match status" value="1"/>
</dbReference>
<evidence type="ECO:0000256" key="14">
    <source>
        <dbReference type="ARBA" id="ARBA00023172"/>
    </source>
</evidence>
<feature type="domain" description="Integrase catalytic" evidence="18">
    <location>
        <begin position="1594"/>
        <end position="1756"/>
    </location>
</feature>
<dbReference type="CDD" id="cd00303">
    <property type="entry name" value="retropepsin_like"/>
    <property type="match status" value="1"/>
</dbReference>
<evidence type="ECO:0000256" key="9">
    <source>
        <dbReference type="ARBA" id="ARBA00022842"/>
    </source>
</evidence>
<evidence type="ECO:0000259" key="18">
    <source>
        <dbReference type="PROSITE" id="PS50994"/>
    </source>
</evidence>
<evidence type="ECO:0000256" key="4">
    <source>
        <dbReference type="ARBA" id="ARBA00022722"/>
    </source>
</evidence>
<dbReference type="Pfam" id="PF04841">
    <property type="entry name" value="Vps16_N"/>
    <property type="match status" value="1"/>
</dbReference>
<dbReference type="Gene3D" id="3.10.10.10">
    <property type="entry name" value="HIV Type 1 Reverse Transcriptase, subunit A, domain 1"/>
    <property type="match status" value="1"/>
</dbReference>
<protein>
    <submittedName>
        <fullName evidence="20">Peroxidase 64</fullName>
    </submittedName>
</protein>
<evidence type="ECO:0000256" key="11">
    <source>
        <dbReference type="ARBA" id="ARBA00022918"/>
    </source>
</evidence>
<evidence type="ECO:0000256" key="8">
    <source>
        <dbReference type="ARBA" id="ARBA00022801"/>
    </source>
</evidence>
<dbReference type="InterPro" id="IPR041588">
    <property type="entry name" value="Integrase_H2C2"/>
</dbReference>
<dbReference type="EMBL" id="SSTD01011803">
    <property type="protein sequence ID" value="TYK09415.1"/>
    <property type="molecule type" value="Genomic_DNA"/>
</dbReference>
<name>A0A5D3CD19_CUCMM</name>
<evidence type="ECO:0000259" key="17">
    <source>
        <dbReference type="PROSITE" id="PS50878"/>
    </source>
</evidence>
<evidence type="ECO:0000313" key="21">
    <source>
        <dbReference type="Proteomes" id="UP000321393"/>
    </source>
</evidence>
<dbReference type="Pfam" id="PF17921">
    <property type="entry name" value="Integrase_H2C2"/>
    <property type="match status" value="1"/>
</dbReference>
<evidence type="ECO:0000256" key="12">
    <source>
        <dbReference type="ARBA" id="ARBA00022932"/>
    </source>
</evidence>
<evidence type="ECO:0000256" key="15">
    <source>
        <dbReference type="ARBA" id="ARBA00023268"/>
    </source>
</evidence>
<dbReference type="FunFam" id="3.10.10.10:FF:000007">
    <property type="entry name" value="Retrovirus-related Pol polyprotein from transposon 17.6-like Protein"/>
    <property type="match status" value="1"/>
</dbReference>
<keyword evidence="20" id="KW-0575">Peroxidase</keyword>
<keyword evidence="5" id="KW-0479">Metal-binding</keyword>
<accession>A0A5D3CD19</accession>
<keyword evidence="2" id="KW-0808">Transferase</keyword>
<dbReference type="InterPro" id="IPR001584">
    <property type="entry name" value="Integrase_cat-core"/>
</dbReference>
<evidence type="ECO:0000256" key="5">
    <source>
        <dbReference type="ARBA" id="ARBA00022723"/>
    </source>
</evidence>
<keyword evidence="12" id="KW-0239">DNA-directed DNA polymerase</keyword>
<dbReference type="OrthoDB" id="1792at2759"/>
<dbReference type="InterPro" id="IPR000477">
    <property type="entry name" value="RT_dom"/>
</dbReference>
<keyword evidence="11" id="KW-0695">RNA-directed DNA polymerase</keyword>
<dbReference type="GO" id="GO:0004190">
    <property type="term" value="F:aspartic-type endopeptidase activity"/>
    <property type="evidence" value="ECO:0007669"/>
    <property type="project" value="UniProtKB-KW"/>
</dbReference>
<keyword evidence="8" id="KW-0378">Hydrolase</keyword>
<feature type="compositionally biased region" description="Polar residues" evidence="16">
    <location>
        <begin position="776"/>
        <end position="791"/>
    </location>
</feature>
<feature type="domain" description="Reverse transcriptase" evidence="17">
    <location>
        <begin position="1107"/>
        <end position="1285"/>
    </location>
</feature>
<dbReference type="Gene3D" id="2.40.70.10">
    <property type="entry name" value="Acid Proteases"/>
    <property type="match status" value="1"/>
</dbReference>
<dbReference type="CDD" id="cd01647">
    <property type="entry name" value="RT_LTR"/>
    <property type="match status" value="1"/>
</dbReference>
<dbReference type="InterPro" id="IPR043502">
    <property type="entry name" value="DNA/RNA_pol_sf"/>
</dbReference>
<dbReference type="InterPro" id="IPR036322">
    <property type="entry name" value="WD40_repeat_dom_sf"/>
</dbReference>
<dbReference type="Pfam" id="PF00078">
    <property type="entry name" value="RVT_1"/>
    <property type="match status" value="1"/>
</dbReference>
<evidence type="ECO:0000256" key="2">
    <source>
        <dbReference type="ARBA" id="ARBA00022679"/>
    </source>
</evidence>
<dbReference type="InterPro" id="IPR036397">
    <property type="entry name" value="RNaseH_sf"/>
</dbReference>
<dbReference type="Pfam" id="PF24626">
    <property type="entry name" value="SH3_Tf2-1"/>
    <property type="match status" value="1"/>
</dbReference>
<evidence type="ECO:0000256" key="7">
    <source>
        <dbReference type="ARBA" id="ARBA00022759"/>
    </source>
</evidence>
<evidence type="ECO:0000313" key="20">
    <source>
        <dbReference type="EMBL" id="TYK09415.1"/>
    </source>
</evidence>
<dbReference type="SUPFAM" id="SSF50630">
    <property type="entry name" value="Acid proteases"/>
    <property type="match status" value="1"/>
</dbReference>
<dbReference type="InterPro" id="IPR043128">
    <property type="entry name" value="Rev_trsase/Diguanyl_cyclase"/>
</dbReference>
<comment type="caution">
    <text evidence="20">The sequence shown here is derived from an EMBL/GenBank/DDBJ whole genome shotgun (WGS) entry which is preliminary data.</text>
</comment>
<keyword evidence="1" id="KW-0645">Protease</keyword>
<evidence type="ECO:0000256" key="10">
    <source>
        <dbReference type="ARBA" id="ARBA00022908"/>
    </source>
</evidence>
<sequence>MANVSVAAEWQLLHNRYYRKPELYPMRWKHIDLGRNKVACAPFGGPVAIIRDDSKIVQLYAESALRKLRIFNCAGIQLAETVWRNPGGRLIGMAWTDDQTLVCVVQDGTVYRYNIHAELLEPNFSMGKECFEQNVVECVFWGNGVVCITEANQIFCISDFKNPKSCKLSDPGIEDLPHCMVVIEPQYTMSGNVEVLLGVGEACVIAVEEDGVQRLGEGVLDGPLQRMAVSLDGKWLAAFTHDGRLLVLTSDLQKTILDRECESALPPQQLAWCGMDSVLLYWDDMLLMMGPDGDPVRYFYDEPVVLIPECDGVRILSNTSMEFLQRVPDSTVTIFRIGSTSPAALLYDALDHFDRRSAKADENLRLIRPSLHEAVEACVDAAGHEFDISRQQTLLRAASYGQAFCSNFNRERIQEMCRLLRVLNAVRSPEIGIPLSIQQFKLLTPPVLIARLINAHQHLLALRVSEYLGGIRRNMKPMRGEQMVGEDMAMNPIERRHVVEGKKARRLGTRKGDPQLSVKPGQIVTMSKAAEERLETVELEMKRLPMIEENIALLAKNIAEMNSQIDKQAQQQQVILKYIEGIIKDDSLGRKIEEGSTSKVTMAETYSPATIDEPKVEAKTEEERTLDRSKFKKVEMLVFDGTDPDSWLFRADCYFKIHNLSDSEKLTVAVISFDEPALDWEGTLVVRFLTIKQETTVEEYRNHFDKLLAPVASLPTVVLEETFMNGLNPWLKSEVETPEPNGLAQMMKLALKIEKRELVQKECGLISAYDIKTGHKNQQTKNTGSSATKEGSTGGSWPMRTITLSEKYFAGHRCKSKEHKELRMLVVKEGGEELEIVEEEFFDAETKMKQVEVQNVENLNIELSLNSVVDLTNPGTMKVKGRVGEEEVLILIDCGATHNFIAEKLVTKLRLTLQETPNYGVILGSGTAVKGKGVCRDVEVQLEGWKVNDSFLPLQLGGVILGMQWLHSLGVTEVDWKKLMLTFHHQGRKIVIRGDPSLTKTRVSLKNLMKSWGAEDQGFLVECRTMECGLQEEHEQDREQGKEDEEPIATLLKQFASVFEWPTTLPPKRSIDHHIYLKSGTDPVNVRPYRYAHHQKEEMERLVDEMLSSGIIRSSKSSYSSPVLLVRKKDGSWRFCVDYRALNNVTIPNKFPIPVIEEFDELKGASIFSKIDLKVGYYQIRMCPEDIEKTAFRTHEGHYEFLVMPFGLTNAPSTFQALMNQVFKPYLRRFVLVFFDDILVYSQGVEEHVQHLEVVLGLLKEKELYANFEKCSFAKPRISYLGHFISEQGIEADPKKIRAVSEWPTSTNVREVRGFLGLTGYYRRFVKDYGTIASPLTQFLKKGTYKWDAEAEVAFDKLKKAMMTLPVLAMPDFNLPFEIESDASGFGVGAMLTQCRKPVAYFSKTLCMRDRARPVYERELIVVVLAVQRWRPWVAKLLGYSFEVAYQPGLENKAADALSRISPAVQLNQITAPAMIDVEIIKEETRQDLALQEIIRLIEEQGMEIPHYTLQQGVLKFKGRLVIPSNSTLLPTILHTYHDSVFGGHSGFLRTYKRLIGELYWKGMKKDIMRYCEECAICQRNKTSALSPAGLLMPLEIPDAIWSDISMDFIEGLPKSEGWDVILVVVDRLSKYGHFLLLKHPFTAKMVAETFVKEVIRLHGYPRSIVSDRDKVFLSHFWKELFRLAGTKLNRSSSYHPQSDGQTEVVNKSVETYLRCFCGERPHEWSQWIHWAKYWYNTTYHSSIGITPFQAVYGRLPPPLIYYGDMETPNSTLNQQLKDRDVALGALKEHLKLAQERMKKQADTKRREVEFQEGDFVFLKLRPYRQVSLRKKRNEKLSPKYFGPYPILERIGEVAYRLELPAGAAIHPVFHVSQLKKAVGRGETVQPLNPYMNENHEWITQPEEVYSYRKNPSTKEWEALISWKTAAPRGNMGELH</sequence>
<keyword evidence="10" id="KW-0229">DNA integration</keyword>
<dbReference type="GO" id="GO:0005737">
    <property type="term" value="C:cytoplasm"/>
    <property type="evidence" value="ECO:0007669"/>
    <property type="project" value="InterPro"/>
</dbReference>
<evidence type="ECO:0000256" key="6">
    <source>
        <dbReference type="ARBA" id="ARBA00022750"/>
    </source>
</evidence>
<dbReference type="GO" id="GO:0004601">
    <property type="term" value="F:peroxidase activity"/>
    <property type="evidence" value="ECO:0007669"/>
    <property type="project" value="UniProtKB-KW"/>
</dbReference>
<feature type="region of interest" description="Disordered" evidence="16">
    <location>
        <begin position="775"/>
        <end position="796"/>
    </location>
</feature>
<dbReference type="PROSITE" id="PS50994">
    <property type="entry name" value="INTEGRASE"/>
    <property type="match status" value="1"/>
</dbReference>
<dbReference type="PANTHER" id="PTHR37984:SF5">
    <property type="entry name" value="PROTEIN NYNRIN-LIKE"/>
    <property type="match status" value="1"/>
</dbReference>
<evidence type="ECO:0000313" key="22">
    <source>
        <dbReference type="Proteomes" id="UP000321947"/>
    </source>
</evidence>
<dbReference type="Pfam" id="PF17919">
    <property type="entry name" value="RT_RNaseH_2"/>
    <property type="match status" value="1"/>
</dbReference>
<dbReference type="GO" id="GO:0006310">
    <property type="term" value="P:DNA recombination"/>
    <property type="evidence" value="ECO:0007669"/>
    <property type="project" value="UniProtKB-KW"/>
</dbReference>
<evidence type="ECO:0000313" key="19">
    <source>
        <dbReference type="EMBL" id="KAA0052373.1"/>
    </source>
</evidence>
<dbReference type="InterPro" id="IPR006926">
    <property type="entry name" value="Vps16_N"/>
</dbReference>
<reference evidence="21 22" key="1">
    <citation type="submission" date="2019-08" db="EMBL/GenBank/DDBJ databases">
        <title>Draft genome sequences of two oriental melons (Cucumis melo L. var makuwa).</title>
        <authorList>
            <person name="Kwon S.-Y."/>
        </authorList>
    </citation>
    <scope>NUCLEOTIDE SEQUENCE [LARGE SCALE GENOMIC DNA]</scope>
    <source>
        <strain evidence="22">cv. Chang Bougi</strain>
        <strain evidence="21">cv. SW 3</strain>
        <tissue evidence="20">Leaf</tissue>
    </source>
</reference>